<feature type="transmembrane region" description="Helical" evidence="1">
    <location>
        <begin position="448"/>
        <end position="472"/>
    </location>
</feature>
<dbReference type="InterPro" id="IPR025235">
    <property type="entry name" value="DUF4178"/>
</dbReference>
<dbReference type="OrthoDB" id="713199at2"/>
<dbReference type="AlphaFoldDB" id="A0A0Q3SPQ1"/>
<feature type="transmembrane region" description="Helical" evidence="1">
    <location>
        <begin position="217"/>
        <end position="236"/>
    </location>
</feature>
<proteinExistence type="predicted"/>
<evidence type="ECO:0000313" key="3">
    <source>
        <dbReference type="EMBL" id="KQK27410.1"/>
    </source>
</evidence>
<dbReference type="EMBL" id="LLYZ01000002">
    <property type="protein sequence ID" value="KQK27410.1"/>
    <property type="molecule type" value="Genomic_DNA"/>
</dbReference>
<keyword evidence="4" id="KW-1185">Reference proteome</keyword>
<keyword evidence="1" id="KW-0472">Membrane</keyword>
<keyword evidence="1" id="KW-0812">Transmembrane</keyword>
<dbReference type="Pfam" id="PF13785">
    <property type="entry name" value="DUF4178"/>
    <property type="match status" value="1"/>
</dbReference>
<dbReference type="Proteomes" id="UP000051682">
    <property type="component" value="Unassembled WGS sequence"/>
</dbReference>
<evidence type="ECO:0000259" key="2">
    <source>
        <dbReference type="Pfam" id="PF13785"/>
    </source>
</evidence>
<comment type="caution">
    <text evidence="3">The sequence shown here is derived from an EMBL/GenBank/DDBJ whole genome shotgun (WGS) entry which is preliminary data.</text>
</comment>
<evidence type="ECO:0000256" key="1">
    <source>
        <dbReference type="SAM" id="Phobius"/>
    </source>
</evidence>
<keyword evidence="1" id="KW-1133">Transmembrane helix</keyword>
<reference evidence="3 4" key="1">
    <citation type="submission" date="2015-10" db="EMBL/GenBank/DDBJ databases">
        <title>Chryseobacterium aquaticum genome.</title>
        <authorList>
            <person name="Newman J.D."/>
            <person name="Ferguson M.B."/>
            <person name="Miller J.R."/>
        </authorList>
    </citation>
    <scope>NUCLEOTIDE SEQUENCE [LARGE SCALE GENOMIC DNA]</scope>
    <source>
        <strain evidence="3 4">KCTC 12483</strain>
    </source>
</reference>
<dbReference type="RefSeq" id="WP_056012187.1">
    <property type="nucleotide sequence ID" value="NZ_LLYZ01000002.1"/>
</dbReference>
<evidence type="ECO:0000313" key="4">
    <source>
        <dbReference type="Proteomes" id="UP000051682"/>
    </source>
</evidence>
<organism evidence="3 4">
    <name type="scientific">Chryseobacterium aquaticum</name>
    <dbReference type="NCBI Taxonomy" id="452084"/>
    <lineage>
        <taxon>Bacteria</taxon>
        <taxon>Pseudomonadati</taxon>
        <taxon>Bacteroidota</taxon>
        <taxon>Flavobacteriia</taxon>
        <taxon>Flavobacteriales</taxon>
        <taxon>Weeksellaceae</taxon>
        <taxon>Chryseobacterium group</taxon>
        <taxon>Chryseobacterium</taxon>
    </lineage>
</organism>
<sequence>MHYTCPVCNTENNIDLTFRVEEYICKSCSSHINADQNISKRIVKKPIENVVLEVGQKGILRSTEYIVISIIIRKYGTHTFWREYALKDKSGNDLFLSESDGHWVLLETIPNKKFIGRGRTLGEYNGKTYRWYETTDCNIHSAAGFFEDTLKFSLATYKEYVNGTDMISLEQSGSKIEYFKGQHISKNEIKKAFNIPNLPTYSGIGIVQPFYINIKQAINILCISALFICLIQAYIYSTRTNHIVFKETIQFKDVSNKELISKSFIFFGGSAPLQVKVHTGVDNSWANVQLSLVNESTSESVYTSKDIEKYSGYEGGESWSEGSENEEFNICGVAPGKYHFVISAEKQGGVESTKVASYLSPDGNVLLSKDAFGIINVVNNITKTSTSFGDTKTLENDKTETGKLVQKTFGKQNLDSLLNLNAYNAEFTNLVSEANSVDIIATWLPVSFWNFTIILFLMIAFFILCYIGKYYFNVSKWKNSSNSPYPQS</sequence>
<protein>
    <recommendedName>
        <fullName evidence="2">DUF4178 domain-containing protein</fullName>
    </recommendedName>
</protein>
<dbReference type="STRING" id="452084.AR438_04200"/>
<accession>A0A0Q3SPQ1</accession>
<gene>
    <name evidence="3" type="ORF">AR438_04200</name>
</gene>
<name>A0A0Q3SPQ1_9FLAO</name>
<feature type="domain" description="DUF4178" evidence="2">
    <location>
        <begin position="54"/>
        <end position="185"/>
    </location>
</feature>